<dbReference type="InterPro" id="IPR013655">
    <property type="entry name" value="PAS_fold_3"/>
</dbReference>
<dbReference type="PROSITE" id="PS50110">
    <property type="entry name" value="RESPONSE_REGULATORY"/>
    <property type="match status" value="1"/>
</dbReference>
<dbReference type="PROSITE" id="PS50113">
    <property type="entry name" value="PAC"/>
    <property type="match status" value="2"/>
</dbReference>
<dbReference type="SMART" id="SM00091">
    <property type="entry name" value="PAS"/>
    <property type="match status" value="3"/>
</dbReference>
<dbReference type="InterPro" id="IPR004358">
    <property type="entry name" value="Sig_transdc_His_kin-like_C"/>
</dbReference>
<organism evidence="21 22">
    <name type="scientific">Bradyrhizobium aeschynomenes</name>
    <dbReference type="NCBI Taxonomy" id="2734909"/>
    <lineage>
        <taxon>Bacteria</taxon>
        <taxon>Pseudomonadati</taxon>
        <taxon>Pseudomonadota</taxon>
        <taxon>Alphaproteobacteria</taxon>
        <taxon>Hyphomicrobiales</taxon>
        <taxon>Nitrobacteraceae</taxon>
        <taxon>Bradyrhizobium</taxon>
    </lineage>
</organism>
<dbReference type="Pfam" id="PF00989">
    <property type="entry name" value="PAS"/>
    <property type="match status" value="2"/>
</dbReference>
<evidence type="ECO:0000256" key="8">
    <source>
        <dbReference type="ARBA" id="ARBA00022741"/>
    </source>
</evidence>
<dbReference type="SMART" id="SM00387">
    <property type="entry name" value="HATPase_c"/>
    <property type="match status" value="1"/>
</dbReference>
<dbReference type="SMART" id="SM00448">
    <property type="entry name" value="REC"/>
    <property type="match status" value="1"/>
</dbReference>
<dbReference type="InterPro" id="IPR035965">
    <property type="entry name" value="PAS-like_dom_sf"/>
</dbReference>
<dbReference type="Proteomes" id="UP000886476">
    <property type="component" value="Unassembled WGS sequence"/>
</dbReference>
<dbReference type="Gene3D" id="3.30.450.20">
    <property type="entry name" value="PAS domain"/>
    <property type="match status" value="4"/>
</dbReference>
<proteinExistence type="predicted"/>
<dbReference type="CDD" id="cd00082">
    <property type="entry name" value="HisKA"/>
    <property type="match status" value="1"/>
</dbReference>
<evidence type="ECO:0000256" key="11">
    <source>
        <dbReference type="ARBA" id="ARBA00022989"/>
    </source>
</evidence>
<protein>
    <recommendedName>
        <fullName evidence="3">histidine kinase</fullName>
        <ecNumber evidence="3">2.7.13.3</ecNumber>
    </recommendedName>
</protein>
<dbReference type="CDD" id="cd06225">
    <property type="entry name" value="HAMP"/>
    <property type="match status" value="1"/>
</dbReference>
<evidence type="ECO:0000313" key="21">
    <source>
        <dbReference type="EMBL" id="NPU69797.1"/>
    </source>
</evidence>
<keyword evidence="15" id="KW-0472">Membrane</keyword>
<dbReference type="SMART" id="SM00304">
    <property type="entry name" value="HAMP"/>
    <property type="match status" value="1"/>
</dbReference>
<dbReference type="Pfam" id="PF08447">
    <property type="entry name" value="PAS_3"/>
    <property type="match status" value="1"/>
</dbReference>
<dbReference type="InterPro" id="IPR029151">
    <property type="entry name" value="Sensor-like_sf"/>
</dbReference>
<gene>
    <name evidence="21" type="ORF">HL667_32735</name>
</gene>
<dbReference type="PRINTS" id="PR00344">
    <property type="entry name" value="BCTRLSENSOR"/>
</dbReference>
<evidence type="ECO:0000259" key="17">
    <source>
        <dbReference type="PROSITE" id="PS50110"/>
    </source>
</evidence>
<dbReference type="RefSeq" id="WP_172115188.1">
    <property type="nucleotide sequence ID" value="NZ_JABFDN010000023.1"/>
</dbReference>
<dbReference type="InterPro" id="IPR000014">
    <property type="entry name" value="PAS"/>
</dbReference>
<feature type="domain" description="PAC" evidence="19">
    <location>
        <begin position="775"/>
        <end position="825"/>
    </location>
</feature>
<dbReference type="SUPFAM" id="SSF47384">
    <property type="entry name" value="Homodimeric domain of signal transducing histidine kinase"/>
    <property type="match status" value="1"/>
</dbReference>
<evidence type="ECO:0000259" key="16">
    <source>
        <dbReference type="PROSITE" id="PS50109"/>
    </source>
</evidence>
<keyword evidence="12" id="KW-0902">Two-component regulatory system</keyword>
<evidence type="ECO:0000313" key="22">
    <source>
        <dbReference type="Proteomes" id="UP000886476"/>
    </source>
</evidence>
<feature type="domain" description="PAS" evidence="18">
    <location>
        <begin position="573"/>
        <end position="643"/>
    </location>
</feature>
<evidence type="ECO:0000256" key="10">
    <source>
        <dbReference type="ARBA" id="ARBA00022840"/>
    </source>
</evidence>
<dbReference type="Gene3D" id="3.30.565.10">
    <property type="entry name" value="Histidine kinase-like ATPase, C-terminal domain"/>
    <property type="match status" value="1"/>
</dbReference>
<feature type="domain" description="Response regulatory" evidence="17">
    <location>
        <begin position="1081"/>
        <end position="1197"/>
    </location>
</feature>
<evidence type="ECO:0000256" key="6">
    <source>
        <dbReference type="ARBA" id="ARBA00022679"/>
    </source>
</evidence>
<name>A0ABX2CNN2_9BRAD</name>
<dbReference type="Gene3D" id="6.10.340.10">
    <property type="match status" value="1"/>
</dbReference>
<dbReference type="EMBL" id="JABFDN010000023">
    <property type="protein sequence ID" value="NPU69797.1"/>
    <property type="molecule type" value="Genomic_DNA"/>
</dbReference>
<dbReference type="InterPro" id="IPR003594">
    <property type="entry name" value="HATPase_dom"/>
</dbReference>
<dbReference type="Pfam" id="PF00512">
    <property type="entry name" value="HisKA"/>
    <property type="match status" value="1"/>
</dbReference>
<dbReference type="SUPFAM" id="SSF52172">
    <property type="entry name" value="CheY-like"/>
    <property type="match status" value="1"/>
</dbReference>
<dbReference type="Gene3D" id="3.40.50.2300">
    <property type="match status" value="1"/>
</dbReference>
<dbReference type="PROSITE" id="PS50109">
    <property type="entry name" value="HIS_KIN"/>
    <property type="match status" value="1"/>
</dbReference>
<keyword evidence="5 13" id="KW-0597">Phosphoprotein</keyword>
<evidence type="ECO:0000256" key="13">
    <source>
        <dbReference type="PROSITE-ProRule" id="PRU00169"/>
    </source>
</evidence>
<comment type="subcellular location">
    <subcellularLocation>
        <location evidence="2">Cell membrane</location>
        <topology evidence="2">Multi-pass membrane protein</topology>
    </subcellularLocation>
</comment>
<dbReference type="InterPro" id="IPR036097">
    <property type="entry name" value="HisK_dim/P_sf"/>
</dbReference>
<dbReference type="InterPro" id="IPR001789">
    <property type="entry name" value="Sig_transdc_resp-reg_receiver"/>
</dbReference>
<dbReference type="InterPro" id="IPR036890">
    <property type="entry name" value="HATPase_C_sf"/>
</dbReference>
<evidence type="ECO:0000259" key="19">
    <source>
        <dbReference type="PROSITE" id="PS50113"/>
    </source>
</evidence>
<feature type="domain" description="PAS" evidence="18">
    <location>
        <begin position="695"/>
        <end position="766"/>
    </location>
</feature>
<feature type="region of interest" description="Disordered" evidence="14">
    <location>
        <begin position="1"/>
        <end position="23"/>
    </location>
</feature>
<dbReference type="Gene3D" id="1.10.287.130">
    <property type="match status" value="1"/>
</dbReference>
<dbReference type="SMART" id="SM00086">
    <property type="entry name" value="PAC"/>
    <property type="match status" value="3"/>
</dbReference>
<keyword evidence="22" id="KW-1185">Reference proteome</keyword>
<feature type="domain" description="PAC" evidence="19">
    <location>
        <begin position="520"/>
        <end position="572"/>
    </location>
</feature>
<evidence type="ECO:0000256" key="3">
    <source>
        <dbReference type="ARBA" id="ARBA00012438"/>
    </source>
</evidence>
<dbReference type="InterPro" id="IPR003661">
    <property type="entry name" value="HisK_dim/P_dom"/>
</dbReference>
<evidence type="ECO:0000256" key="9">
    <source>
        <dbReference type="ARBA" id="ARBA00022777"/>
    </source>
</evidence>
<comment type="caution">
    <text evidence="21">The sequence shown here is derived from an EMBL/GenBank/DDBJ whole genome shotgun (WGS) entry which is preliminary data.</text>
</comment>
<dbReference type="InterPro" id="IPR001610">
    <property type="entry name" value="PAC"/>
</dbReference>
<feature type="transmembrane region" description="Helical" evidence="15">
    <location>
        <begin position="36"/>
        <end position="56"/>
    </location>
</feature>
<evidence type="ECO:0000256" key="1">
    <source>
        <dbReference type="ARBA" id="ARBA00000085"/>
    </source>
</evidence>
<dbReference type="SUPFAM" id="SSF103190">
    <property type="entry name" value="Sensory domain-like"/>
    <property type="match status" value="1"/>
</dbReference>
<evidence type="ECO:0000256" key="15">
    <source>
        <dbReference type="SAM" id="Phobius"/>
    </source>
</evidence>
<evidence type="ECO:0000256" key="5">
    <source>
        <dbReference type="ARBA" id="ARBA00022553"/>
    </source>
</evidence>
<dbReference type="InterPro" id="IPR005467">
    <property type="entry name" value="His_kinase_dom"/>
</dbReference>
<dbReference type="PROSITE" id="PS50885">
    <property type="entry name" value="HAMP"/>
    <property type="match status" value="1"/>
</dbReference>
<evidence type="ECO:0000256" key="14">
    <source>
        <dbReference type="SAM" id="MobiDB-lite"/>
    </source>
</evidence>
<comment type="catalytic activity">
    <reaction evidence="1">
        <text>ATP + protein L-histidine = ADP + protein N-phospho-L-histidine.</text>
        <dbReference type="EC" id="2.7.13.3"/>
    </reaction>
</comment>
<dbReference type="Pfam" id="PF02518">
    <property type="entry name" value="HATPase_c"/>
    <property type="match status" value="1"/>
</dbReference>
<dbReference type="EC" id="2.7.13.3" evidence="3"/>
<feature type="compositionally biased region" description="Basic and acidic residues" evidence="14">
    <location>
        <begin position="1"/>
        <end position="10"/>
    </location>
</feature>
<dbReference type="InterPro" id="IPR013767">
    <property type="entry name" value="PAS_fold"/>
</dbReference>
<accession>A0ABX2CNN2</accession>
<evidence type="ECO:0000256" key="12">
    <source>
        <dbReference type="ARBA" id="ARBA00023012"/>
    </source>
</evidence>
<keyword evidence="10" id="KW-0067">ATP-binding</keyword>
<evidence type="ECO:0000259" key="20">
    <source>
        <dbReference type="PROSITE" id="PS50885"/>
    </source>
</evidence>
<keyword evidence="4" id="KW-1003">Cell membrane</keyword>
<dbReference type="SUPFAM" id="SSF55874">
    <property type="entry name" value="ATPase domain of HSP90 chaperone/DNA topoisomerase II/histidine kinase"/>
    <property type="match status" value="1"/>
</dbReference>
<sequence length="1202" mass="131210">MLFRTPESRAGEPALSNTRGTSKARGFGRMTLTTRLAIAMILLVAIAVFAVGWLGYRSLERALLPRALDRIESHSRLMASELENYVGGARNDINGYRASPNLATLVRTLKTGAPDPREGLPAQSWRERVAMRYFAELQAKQTYAMIRLVGIENDYRELIRVDRLGPGGTVRIVPENELITRGERNYIKETLSLPPGGIRISPVVLDGNTTDPKTGVPMLCVGTPVFAPDGKPFAILMVDLDMRPVFAHLRNAARPGAQLYVVNARGDYLFHPESDREFASKRGGSTRWQDDFPTLAGATGTTEGFARILHDDADRPGGVAFAPALLAGQEWVAVIETIPNTAFMAPALAIRKTAIEVGLIAMLCAAALAFVVARSLTRPINQLTQAVEGVGRGETVKIPLEAVGETGVLARAFARVLDEVRSKTAELEREVQEHYLTEAARDHFAARERLYSAAVESSNDAIVTLALDGTITGWNPAAEAMLGYSAEESVGRQADFVVPPDRMTEAQDILLRVARGERIQAFETVRIRKDGEQILVSLSVSPIKSPSGQIIGASKIARDITASRRTEQALQQQTEERRRIFETSQDLILITDRSGVLVQVSPSVEAALGYTPDEMIGRSGADFIHPDDLAKSREELRASRQGLRTRTSDARYIHKDGRVVTLSWTSNWSEPVQRHFFIGRDMTESRLAQETLRESEQLARNIVETALDAFVQIDDKGAILNWNSQAEKIFGWSRAEILGKDVFDVITVQGEGEELRTALGRIVMTGQASALGVGRRREVMVKRRDGREFKAELSVTALKTRNGFVLNGFFRDLTDKIATEERIRQSEKMEAIGQLTGGIAHDFNNILTVITGTIEILAAAVAKEPQLAAITRMIDEAAARGADLTQHLLAFARRQPLQPREVDVNTLMIDTAKLLRPTLGEQVEIESVFQDETCAAHVDPNQLATAIINLALNARDAMPNGGKLILETGWAELDENYASLYDDVRPGRYAMIAVSDSGSGIPAGIIDKVFNPFFTSKGPGKGTGLGLSMVYGFVKQSAGHIRIYSEEGHGTTIRMYLPPGSEGAVAPSSGAAPAVEGGHETILVVEDDRLVRGYVLAQLHALGYATLEAGNAAEALGIISAGEQFDLLFTDIIMPGTMNGRQLASEIQRLRPGQRVLFTSGYTENAVVHHGRLDEGILLLPKPYRKSELAKMVRKALVAPDA</sequence>
<dbReference type="InterPro" id="IPR000700">
    <property type="entry name" value="PAS-assoc_C"/>
</dbReference>
<dbReference type="InterPro" id="IPR003660">
    <property type="entry name" value="HAMP_dom"/>
</dbReference>
<evidence type="ECO:0000256" key="2">
    <source>
        <dbReference type="ARBA" id="ARBA00004651"/>
    </source>
</evidence>
<dbReference type="PROSITE" id="PS50112">
    <property type="entry name" value="PAS"/>
    <property type="match status" value="3"/>
</dbReference>
<dbReference type="SMART" id="SM00388">
    <property type="entry name" value="HisKA"/>
    <property type="match status" value="1"/>
</dbReference>
<feature type="domain" description="PAS" evidence="18">
    <location>
        <begin position="447"/>
        <end position="517"/>
    </location>
</feature>
<dbReference type="Pfam" id="PF00072">
    <property type="entry name" value="Response_reg"/>
    <property type="match status" value="1"/>
</dbReference>
<dbReference type="SUPFAM" id="SSF55785">
    <property type="entry name" value="PYP-like sensor domain (PAS domain)"/>
    <property type="match status" value="3"/>
</dbReference>
<dbReference type="PANTHER" id="PTHR43065:SF49">
    <property type="entry name" value="HISTIDINE KINASE"/>
    <property type="match status" value="1"/>
</dbReference>
<keyword evidence="11 15" id="KW-1133">Transmembrane helix</keyword>
<dbReference type="CDD" id="cd00130">
    <property type="entry name" value="PAS"/>
    <property type="match status" value="3"/>
</dbReference>
<keyword evidence="9" id="KW-0418">Kinase</keyword>
<dbReference type="PANTHER" id="PTHR43065">
    <property type="entry name" value="SENSOR HISTIDINE KINASE"/>
    <property type="match status" value="1"/>
</dbReference>
<reference evidence="21" key="1">
    <citation type="submission" date="2020-05" db="EMBL/GenBank/DDBJ databases">
        <title>Nod-independent and nitrogen-fixing Bradyrhizobium aeschynomene sp. nov. isolated from nodules of Aeschynomene indica.</title>
        <authorList>
            <person name="Zhang Z."/>
        </authorList>
    </citation>
    <scope>NUCLEOTIDE SEQUENCE</scope>
    <source>
        <strain evidence="21">83012</strain>
    </source>
</reference>
<dbReference type="NCBIfam" id="TIGR00229">
    <property type="entry name" value="sensory_box"/>
    <property type="match status" value="3"/>
</dbReference>
<keyword evidence="6" id="KW-0808">Transferase</keyword>
<feature type="modified residue" description="4-aspartylphosphate" evidence="13">
    <location>
        <position position="1131"/>
    </location>
</feature>
<dbReference type="CDD" id="cd18161">
    <property type="entry name" value="REC_hyHK_blue-like"/>
    <property type="match status" value="1"/>
</dbReference>
<keyword evidence="8" id="KW-0547">Nucleotide-binding</keyword>
<keyword evidence="7 15" id="KW-0812">Transmembrane</keyword>
<evidence type="ECO:0000256" key="4">
    <source>
        <dbReference type="ARBA" id="ARBA00022475"/>
    </source>
</evidence>
<feature type="domain" description="Histidine kinase" evidence="16">
    <location>
        <begin position="838"/>
        <end position="1061"/>
    </location>
</feature>
<dbReference type="InterPro" id="IPR011006">
    <property type="entry name" value="CheY-like_superfamily"/>
</dbReference>
<feature type="domain" description="HAMP" evidence="20">
    <location>
        <begin position="374"/>
        <end position="425"/>
    </location>
</feature>
<evidence type="ECO:0000256" key="7">
    <source>
        <dbReference type="ARBA" id="ARBA00022692"/>
    </source>
</evidence>
<evidence type="ECO:0000259" key="18">
    <source>
        <dbReference type="PROSITE" id="PS50112"/>
    </source>
</evidence>